<keyword evidence="8 13" id="KW-0862">Zinc</keyword>
<keyword evidence="6 13" id="KW-0678">Repressor</keyword>
<feature type="binding site" evidence="12">
    <location>
        <position position="137"/>
    </location>
    <ligand>
        <name>Fe cation</name>
        <dbReference type="ChEBI" id="CHEBI:24875"/>
    </ligand>
</feature>
<reference evidence="14 15" key="1">
    <citation type="submission" date="2017-03" db="EMBL/GenBank/DDBJ databases">
        <authorList>
            <person name="Afonso C.L."/>
            <person name="Miller P.J."/>
            <person name="Scott M.A."/>
            <person name="Spackman E."/>
            <person name="Goraichik I."/>
            <person name="Dimitrov K.M."/>
            <person name="Suarez D.L."/>
            <person name="Swayne D.E."/>
        </authorList>
    </citation>
    <scope>NUCLEOTIDE SEQUENCE [LARGE SCALE GENOMIC DNA]</scope>
    <source>
        <strain evidence="14 15">CECT 8620</strain>
    </source>
</reference>
<evidence type="ECO:0000256" key="10">
    <source>
        <dbReference type="ARBA" id="ARBA00023125"/>
    </source>
</evidence>
<dbReference type="PANTHER" id="PTHR33202">
    <property type="entry name" value="ZINC UPTAKE REGULATION PROTEIN"/>
    <property type="match status" value="1"/>
</dbReference>
<name>A0A1Y5RZX2_9RHOB</name>
<evidence type="ECO:0000256" key="7">
    <source>
        <dbReference type="ARBA" id="ARBA00022723"/>
    </source>
</evidence>
<keyword evidence="9 13" id="KW-0805">Transcription regulation</keyword>
<evidence type="ECO:0000256" key="6">
    <source>
        <dbReference type="ARBA" id="ARBA00022491"/>
    </source>
</evidence>
<evidence type="ECO:0000256" key="4">
    <source>
        <dbReference type="ARBA" id="ARBA00020910"/>
    </source>
</evidence>
<evidence type="ECO:0000256" key="13">
    <source>
        <dbReference type="RuleBase" id="RU364037"/>
    </source>
</evidence>
<keyword evidence="5 13" id="KW-0963">Cytoplasm</keyword>
<dbReference type="InterPro" id="IPR036388">
    <property type="entry name" value="WH-like_DNA-bd_sf"/>
</dbReference>
<feature type="binding site" evidence="12">
    <location>
        <position position="99"/>
    </location>
    <ligand>
        <name>Fe cation</name>
        <dbReference type="ChEBI" id="CHEBI:24875"/>
    </ligand>
</feature>
<dbReference type="Gene3D" id="1.10.10.10">
    <property type="entry name" value="Winged helix-like DNA-binding domain superfamily/Winged helix DNA-binding domain"/>
    <property type="match status" value="1"/>
</dbReference>
<evidence type="ECO:0000256" key="2">
    <source>
        <dbReference type="ARBA" id="ARBA00007957"/>
    </source>
</evidence>
<accession>A0A1Y5RZX2</accession>
<sequence>MIDPPDQPHTLETLTAALRAAGIRVTRQRAALLRVLAQAVDHPDAPELQKRAEGDVPGISLSTVYRTLATLEAQGVVLRHQFDGTSARFEPAQSTESGHHDHMIDVDTSEVIEFCSDRIEQLQAEIAAELGYEIVHHRFELYVRKARARD</sequence>
<dbReference type="Gene3D" id="3.30.1490.190">
    <property type="match status" value="1"/>
</dbReference>
<evidence type="ECO:0000256" key="9">
    <source>
        <dbReference type="ARBA" id="ARBA00023015"/>
    </source>
</evidence>
<dbReference type="InterPro" id="IPR036390">
    <property type="entry name" value="WH_DNA-bd_sf"/>
</dbReference>
<dbReference type="OrthoDB" id="8659436at2"/>
<gene>
    <name evidence="13 14" type="primary">fur</name>
    <name evidence="14" type="ORF">AQS8620_00873</name>
</gene>
<dbReference type="InterPro" id="IPR002481">
    <property type="entry name" value="FUR"/>
</dbReference>
<dbReference type="GO" id="GO:1900705">
    <property type="term" value="P:negative regulation of siderophore biosynthetic process"/>
    <property type="evidence" value="ECO:0007669"/>
    <property type="project" value="TreeGrafter"/>
</dbReference>
<dbReference type="GO" id="GO:0005829">
    <property type="term" value="C:cytosol"/>
    <property type="evidence" value="ECO:0007669"/>
    <property type="project" value="TreeGrafter"/>
</dbReference>
<comment type="subunit">
    <text evidence="3 13">Homodimer.</text>
</comment>
<dbReference type="Proteomes" id="UP000193862">
    <property type="component" value="Unassembled WGS sequence"/>
</dbReference>
<evidence type="ECO:0000256" key="1">
    <source>
        <dbReference type="ARBA" id="ARBA00004496"/>
    </source>
</evidence>
<feature type="binding site" evidence="12">
    <location>
        <position position="120"/>
    </location>
    <ligand>
        <name>Fe cation</name>
        <dbReference type="ChEBI" id="CHEBI:24875"/>
    </ligand>
</feature>
<comment type="cofactor">
    <cofactor evidence="12">
        <name>Mn(2+)</name>
        <dbReference type="ChEBI" id="CHEBI:29035"/>
    </cofactor>
    <cofactor evidence="12">
        <name>Fe(2+)</name>
        <dbReference type="ChEBI" id="CHEBI:29033"/>
    </cofactor>
    <text evidence="12">Binds 1 Mn(2+) or Fe(2+) ion per subunit.</text>
</comment>
<dbReference type="CDD" id="cd07153">
    <property type="entry name" value="Fur_like"/>
    <property type="match status" value="1"/>
</dbReference>
<proteinExistence type="inferred from homology"/>
<keyword evidence="11 13" id="KW-0804">Transcription</keyword>
<dbReference type="GO" id="GO:0003700">
    <property type="term" value="F:DNA-binding transcription factor activity"/>
    <property type="evidence" value="ECO:0007669"/>
    <property type="project" value="UniProtKB-UniRule"/>
</dbReference>
<dbReference type="SUPFAM" id="SSF46785">
    <property type="entry name" value="Winged helix' DNA-binding domain"/>
    <property type="match status" value="1"/>
</dbReference>
<keyword evidence="12 13" id="KW-0408">Iron</keyword>
<keyword evidence="7 12" id="KW-0479">Metal-binding</keyword>
<comment type="subcellular location">
    <subcellularLocation>
        <location evidence="1 13">Cytoplasm</location>
    </subcellularLocation>
</comment>
<evidence type="ECO:0000256" key="12">
    <source>
        <dbReference type="PIRSR" id="PIRSR602481-2"/>
    </source>
</evidence>
<evidence type="ECO:0000256" key="8">
    <source>
        <dbReference type="ARBA" id="ARBA00022833"/>
    </source>
</evidence>
<dbReference type="InterPro" id="IPR043135">
    <property type="entry name" value="Fur_C"/>
</dbReference>
<keyword evidence="10 13" id="KW-0238">DNA-binding</keyword>
<dbReference type="GO" id="GO:0008270">
    <property type="term" value="F:zinc ion binding"/>
    <property type="evidence" value="ECO:0007669"/>
    <property type="project" value="TreeGrafter"/>
</dbReference>
<evidence type="ECO:0000313" key="14">
    <source>
        <dbReference type="EMBL" id="SLN28031.1"/>
    </source>
</evidence>
<protein>
    <recommendedName>
        <fullName evidence="4 13">Ferric uptake regulation protein</fullName>
    </recommendedName>
</protein>
<keyword evidence="15" id="KW-1185">Reference proteome</keyword>
<evidence type="ECO:0000313" key="15">
    <source>
        <dbReference type="Proteomes" id="UP000193862"/>
    </source>
</evidence>
<dbReference type="EMBL" id="FWFS01000002">
    <property type="protein sequence ID" value="SLN28031.1"/>
    <property type="molecule type" value="Genomic_DNA"/>
</dbReference>
<dbReference type="PANTHER" id="PTHR33202:SF2">
    <property type="entry name" value="FERRIC UPTAKE REGULATION PROTEIN"/>
    <property type="match status" value="1"/>
</dbReference>
<comment type="similarity">
    <text evidence="2 13">Belongs to the Fur family.</text>
</comment>
<evidence type="ECO:0000256" key="11">
    <source>
        <dbReference type="ARBA" id="ARBA00023163"/>
    </source>
</evidence>
<dbReference type="GO" id="GO:0045892">
    <property type="term" value="P:negative regulation of DNA-templated transcription"/>
    <property type="evidence" value="ECO:0007669"/>
    <property type="project" value="TreeGrafter"/>
</dbReference>
<dbReference type="RefSeq" id="WP_085835648.1">
    <property type="nucleotide sequence ID" value="NZ_FWFS01000002.1"/>
</dbReference>
<organism evidence="14 15">
    <name type="scientific">Aquimixticola soesokkakensis</name>
    <dbReference type="NCBI Taxonomy" id="1519096"/>
    <lineage>
        <taxon>Bacteria</taxon>
        <taxon>Pseudomonadati</taxon>
        <taxon>Pseudomonadota</taxon>
        <taxon>Alphaproteobacteria</taxon>
        <taxon>Rhodobacterales</taxon>
        <taxon>Paracoccaceae</taxon>
        <taxon>Aquimixticola</taxon>
    </lineage>
</organism>
<dbReference type="GO" id="GO:0000976">
    <property type="term" value="F:transcription cis-regulatory region binding"/>
    <property type="evidence" value="ECO:0007669"/>
    <property type="project" value="TreeGrafter"/>
</dbReference>
<dbReference type="Pfam" id="PF01475">
    <property type="entry name" value="FUR"/>
    <property type="match status" value="1"/>
</dbReference>
<dbReference type="AlphaFoldDB" id="A0A1Y5RZX2"/>
<evidence type="ECO:0000256" key="3">
    <source>
        <dbReference type="ARBA" id="ARBA00011738"/>
    </source>
</evidence>
<feature type="binding site" evidence="12">
    <location>
        <position position="101"/>
    </location>
    <ligand>
        <name>Fe cation</name>
        <dbReference type="ChEBI" id="CHEBI:24875"/>
    </ligand>
</feature>
<evidence type="ECO:0000256" key="5">
    <source>
        <dbReference type="ARBA" id="ARBA00022490"/>
    </source>
</evidence>